<organism evidence="5 6">
    <name type="scientific">Basidiobolus ranarum</name>
    <dbReference type="NCBI Taxonomy" id="34480"/>
    <lineage>
        <taxon>Eukaryota</taxon>
        <taxon>Fungi</taxon>
        <taxon>Fungi incertae sedis</taxon>
        <taxon>Zoopagomycota</taxon>
        <taxon>Entomophthoromycotina</taxon>
        <taxon>Basidiobolomycetes</taxon>
        <taxon>Basidiobolales</taxon>
        <taxon>Basidiobolaceae</taxon>
        <taxon>Basidiobolus</taxon>
    </lineage>
</organism>
<evidence type="ECO:0000256" key="3">
    <source>
        <dbReference type="ARBA" id="ARBA00023306"/>
    </source>
</evidence>
<dbReference type="PROSITE" id="PS00945">
    <property type="entry name" value="CKS_2"/>
    <property type="match status" value="1"/>
</dbReference>
<dbReference type="SMART" id="SM01084">
    <property type="entry name" value="CKS"/>
    <property type="match status" value="1"/>
</dbReference>
<evidence type="ECO:0000313" key="6">
    <source>
        <dbReference type="Proteomes" id="UP001479436"/>
    </source>
</evidence>
<reference evidence="5 6" key="1">
    <citation type="submission" date="2023-04" db="EMBL/GenBank/DDBJ databases">
        <title>Genome of Basidiobolus ranarum AG-B5.</title>
        <authorList>
            <person name="Stajich J.E."/>
            <person name="Carter-House D."/>
            <person name="Gryganskyi A."/>
        </authorList>
    </citation>
    <scope>NUCLEOTIDE SEQUENCE [LARGE SCALE GENOMIC DNA]</scope>
    <source>
        <strain evidence="5 6">AG-B5</strain>
    </source>
</reference>
<evidence type="ECO:0000256" key="4">
    <source>
        <dbReference type="RuleBase" id="RU311113"/>
    </source>
</evidence>
<comment type="similarity">
    <text evidence="1 4">Belongs to the CKS family.</text>
</comment>
<dbReference type="PANTHER" id="PTHR23415">
    <property type="entry name" value="CYCLIN-DEPENDENT KINASES REGULATORY SUBUNIT/60S RIBOSOME SUBUNIT BIOGENESIS PROTEIN NIP7"/>
    <property type="match status" value="1"/>
</dbReference>
<evidence type="ECO:0000313" key="5">
    <source>
        <dbReference type="EMBL" id="KAK9719981.1"/>
    </source>
</evidence>
<comment type="caution">
    <text evidence="5">The sequence shown here is derived from an EMBL/GenBank/DDBJ whole genome shotgun (WGS) entry which is preliminary data.</text>
</comment>
<dbReference type="InterPro" id="IPR000789">
    <property type="entry name" value="Cyclin-dep_kinase_reg-sub"/>
</dbReference>
<evidence type="ECO:0000256" key="1">
    <source>
        <dbReference type="ARBA" id="ARBA00007782"/>
    </source>
</evidence>
<keyword evidence="6" id="KW-1185">Reference proteome</keyword>
<accession>A0ABR2W4N7</accession>
<name>A0ABR2W4N7_9FUNG</name>
<dbReference type="PRINTS" id="PR00296">
    <property type="entry name" value="CYCLINKINASE"/>
</dbReference>
<dbReference type="Proteomes" id="UP001479436">
    <property type="component" value="Unassembled WGS sequence"/>
</dbReference>
<sequence length="116" mass="14071">MTVPTEVEEYSDYSEEEEIIDERQKAHDIDKYQDQIYYSDRYSDDEFEYRHVTLPKPLAKYVPTTRLMPEHEWRGLGVVQSPGWEHYLIHAPEPHILLFKREKDYQLKYPNGRPRV</sequence>
<proteinExistence type="inferred from homology"/>
<gene>
    <name evidence="5" type="ORF">K7432_004429</name>
</gene>
<dbReference type="SUPFAM" id="SSF55637">
    <property type="entry name" value="Cell cycle regulatory proteins"/>
    <property type="match status" value="1"/>
</dbReference>
<keyword evidence="2 4" id="KW-0132">Cell division</keyword>
<dbReference type="PROSITE" id="PS00944">
    <property type="entry name" value="CKS_1"/>
    <property type="match status" value="1"/>
</dbReference>
<dbReference type="Pfam" id="PF01111">
    <property type="entry name" value="CKS"/>
    <property type="match status" value="1"/>
</dbReference>
<evidence type="ECO:0000256" key="2">
    <source>
        <dbReference type="ARBA" id="ARBA00022618"/>
    </source>
</evidence>
<protein>
    <recommendedName>
        <fullName evidence="4">Cyclin-dependent kinases regulatory subunit</fullName>
    </recommendedName>
</protein>
<comment type="function">
    <text evidence="4">Binds to the catalytic subunit of the cyclin dependent kinases and is essential for their biological function.</text>
</comment>
<dbReference type="InterPro" id="IPR036858">
    <property type="entry name" value="Cyclin-dep_kinase_reg-sub_sf"/>
</dbReference>
<dbReference type="Gene3D" id="3.30.170.10">
    <property type="entry name" value="Cyclin-dependent kinase, regulatory subunit"/>
    <property type="match status" value="1"/>
</dbReference>
<keyword evidence="3 4" id="KW-0131">Cell cycle</keyword>
<dbReference type="EMBL" id="JASJQH010007028">
    <property type="protein sequence ID" value="KAK9719981.1"/>
    <property type="molecule type" value="Genomic_DNA"/>
</dbReference>